<dbReference type="Gene3D" id="3.40.50.720">
    <property type="entry name" value="NAD(P)-binding Rossmann-like Domain"/>
    <property type="match status" value="1"/>
</dbReference>
<dbReference type="InterPro" id="IPR001509">
    <property type="entry name" value="Epimerase_deHydtase"/>
</dbReference>
<evidence type="ECO:0000256" key="1">
    <source>
        <dbReference type="ARBA" id="ARBA00007637"/>
    </source>
</evidence>
<dbReference type="PANTHER" id="PTHR42687">
    <property type="entry name" value="L-THREONINE 3-DEHYDROGENASE"/>
    <property type="match status" value="1"/>
</dbReference>
<dbReference type="Proteomes" id="UP000095591">
    <property type="component" value="Unassembled WGS sequence"/>
</dbReference>
<feature type="domain" description="NAD-dependent epimerase/dehydratase" evidence="2">
    <location>
        <begin position="7"/>
        <end position="169"/>
    </location>
</feature>
<organism evidence="3 5">
    <name type="scientific">Parabacteroides distasonis</name>
    <dbReference type="NCBI Taxonomy" id="823"/>
    <lineage>
        <taxon>Bacteria</taxon>
        <taxon>Pseudomonadati</taxon>
        <taxon>Bacteroidota</taxon>
        <taxon>Bacteroidia</taxon>
        <taxon>Bacteroidales</taxon>
        <taxon>Tannerellaceae</taxon>
        <taxon>Parabacteroides</taxon>
    </lineage>
</organism>
<dbReference type="RefSeq" id="WP_005867216.1">
    <property type="nucleotide sequence ID" value="NZ_CAXSKO010000011.1"/>
</dbReference>
<dbReference type="GeneID" id="93522297"/>
<name>A0A173UAX0_PARDI</name>
<dbReference type="GO" id="GO:0008743">
    <property type="term" value="F:L-threonine 3-dehydrogenase activity"/>
    <property type="evidence" value="ECO:0007669"/>
    <property type="project" value="TreeGrafter"/>
</dbReference>
<comment type="similarity">
    <text evidence="1">Belongs to the NAD(P)-dependent epimerase/dehydratase family.</text>
</comment>
<dbReference type="PANTHER" id="PTHR42687:SF1">
    <property type="entry name" value="L-THREONINE 3-DEHYDROGENASE, MITOCHONDRIAL"/>
    <property type="match status" value="1"/>
</dbReference>
<evidence type="ECO:0000313" key="5">
    <source>
        <dbReference type="Proteomes" id="UP000095591"/>
    </source>
</evidence>
<evidence type="ECO:0000313" key="6">
    <source>
        <dbReference type="Proteomes" id="UP000315827"/>
    </source>
</evidence>
<protein>
    <submittedName>
        <fullName evidence="4">NAD(P)-dependent oxidoreductase</fullName>
    </submittedName>
    <submittedName>
        <fullName evidence="3">UDP-N-acetylglucosamine 4,6-dehydratase</fullName>
    </submittedName>
</protein>
<reference evidence="4 6" key="2">
    <citation type="submission" date="2019-07" db="EMBL/GenBank/DDBJ databases">
        <title>Genome sequencing of Parabacteroides distasonis iSURF_7.</title>
        <authorList>
            <person name="Degefu H.N."/>
            <person name="Ruoff K.L."/>
            <person name="Price C.E."/>
            <person name="Valls R.A."/>
            <person name="O'Toole G.A."/>
        </authorList>
    </citation>
    <scope>NUCLEOTIDE SEQUENCE [LARGE SCALE GENOMIC DNA]</scope>
    <source>
        <strain evidence="4 6">CFPLTA003_1B</strain>
    </source>
</reference>
<reference evidence="3 5" key="1">
    <citation type="submission" date="2015-09" db="EMBL/GenBank/DDBJ databases">
        <authorList>
            <consortium name="Pathogen Informatics"/>
        </authorList>
    </citation>
    <scope>NUCLEOTIDE SEQUENCE [LARGE SCALE GENOMIC DNA]</scope>
    <source>
        <strain evidence="3 5">2789STDY5608872</strain>
    </source>
</reference>
<dbReference type="AlphaFoldDB" id="A0A173UAX0"/>
<evidence type="ECO:0000313" key="3">
    <source>
        <dbReference type="EMBL" id="CUN11600.1"/>
    </source>
</evidence>
<evidence type="ECO:0000313" key="4">
    <source>
        <dbReference type="EMBL" id="TWV63259.1"/>
    </source>
</evidence>
<dbReference type="GO" id="GO:0006567">
    <property type="term" value="P:L-threonine catabolic process"/>
    <property type="evidence" value="ECO:0007669"/>
    <property type="project" value="TreeGrafter"/>
</dbReference>
<dbReference type="EMBL" id="VOHW01000002">
    <property type="protein sequence ID" value="TWV63259.1"/>
    <property type="molecule type" value="Genomic_DNA"/>
</dbReference>
<dbReference type="EMBL" id="CYXP01000004">
    <property type="protein sequence ID" value="CUN11600.1"/>
    <property type="molecule type" value="Genomic_DNA"/>
</dbReference>
<dbReference type="Proteomes" id="UP000315827">
    <property type="component" value="Unassembled WGS sequence"/>
</dbReference>
<evidence type="ECO:0000259" key="2">
    <source>
        <dbReference type="Pfam" id="PF01370"/>
    </source>
</evidence>
<proteinExistence type="inferred from homology"/>
<gene>
    <name evidence="3" type="ORF">ERS852429_02007</name>
    <name evidence="4" type="ORF">FSA05_03760</name>
</gene>
<sequence length="497" mass="56583">MKSKKTVFLTGATGTMGHAGLVELSKRLDRFNITLLARPSKINKEKLAAYEAMAGIRIVWGDLTNYQDVLNGVMGADYVLHVGGMVSPAADYFPKKTLKVNTTAAQYIVDAVKAQPNSDRIKVVYIGSVAQTGHRNAPVHWGRTGDPINISVYDHYAISKTIAERIFVESGIKHWACLRQTGILCPELLFKGSDPITFHVPLDGVLEWATAEDSGRLLANVCEEEVPDEFWNRFYNISSGPSFRLTNYEFESKLLKAIGCPAPEKIFEPNWFAIRNFHGQWYTDSDLLEGYLHFRSNQTCDDYFKWMASQVPWYFHLAKIVPPIFIKLGMGAIAKKPGLGTRNWIKNRHQDRISAYFGSYEDWQAIPGWDKIRTERPSETPVFLDHGYDESKPKSEWDIEDMRKAAEFRGGKCLSPAMTKGDLSTPLDWECQFGHRFKASPTLVLLGGHWCPECLPLPWNYDEIAKGNPFFAQVWYPFHDKKEHNVYDESIFTDFKE</sequence>
<accession>A0A173UAX0</accession>
<dbReference type="SUPFAM" id="SSF51735">
    <property type="entry name" value="NAD(P)-binding Rossmann-fold domains"/>
    <property type="match status" value="1"/>
</dbReference>
<dbReference type="Pfam" id="PF01370">
    <property type="entry name" value="Epimerase"/>
    <property type="match status" value="1"/>
</dbReference>
<dbReference type="InterPro" id="IPR051225">
    <property type="entry name" value="NAD(P)_epim/dehydratase"/>
</dbReference>
<dbReference type="InterPro" id="IPR036291">
    <property type="entry name" value="NAD(P)-bd_dom_sf"/>
</dbReference>